<proteinExistence type="predicted"/>
<dbReference type="OrthoDB" id="10378125at2759"/>
<comment type="caution">
    <text evidence="1">The sequence shown here is derived from an EMBL/GenBank/DDBJ whole genome shotgun (WGS) entry which is preliminary data.</text>
</comment>
<protein>
    <submittedName>
        <fullName evidence="1">Uncharacterized protein</fullName>
    </submittedName>
</protein>
<dbReference type="Proteomes" id="UP000886998">
    <property type="component" value="Unassembled WGS sequence"/>
</dbReference>
<organism evidence="1 2">
    <name type="scientific">Trichonephila inaurata madagascariensis</name>
    <dbReference type="NCBI Taxonomy" id="2747483"/>
    <lineage>
        <taxon>Eukaryota</taxon>
        <taxon>Metazoa</taxon>
        <taxon>Ecdysozoa</taxon>
        <taxon>Arthropoda</taxon>
        <taxon>Chelicerata</taxon>
        <taxon>Arachnida</taxon>
        <taxon>Araneae</taxon>
        <taxon>Araneomorphae</taxon>
        <taxon>Entelegynae</taxon>
        <taxon>Araneoidea</taxon>
        <taxon>Nephilidae</taxon>
        <taxon>Trichonephila</taxon>
        <taxon>Trichonephila inaurata</taxon>
    </lineage>
</organism>
<evidence type="ECO:0000313" key="1">
    <source>
        <dbReference type="EMBL" id="GFY77082.1"/>
    </source>
</evidence>
<dbReference type="AlphaFoldDB" id="A0A8X6YSC3"/>
<dbReference type="EMBL" id="BMAV01022312">
    <property type="protein sequence ID" value="GFY77082.1"/>
    <property type="molecule type" value="Genomic_DNA"/>
</dbReference>
<accession>A0A8X6YSC3</accession>
<sequence length="132" mass="14823">MSDNRTVASILLAEPSANRNSNHVVSYPFNDSCINIVMKYKIFCVSHSKKLNSSTRISSSSSEHFILKPELKEFSARNVYKISSVECLNAILSDDLRVSTTTEGSCSKLNEKVKFGYFSSTFGIRRIQEIEV</sequence>
<gene>
    <name evidence="1" type="primary">NCL1_37937</name>
    <name evidence="1" type="ORF">TNIN_462231</name>
</gene>
<evidence type="ECO:0000313" key="2">
    <source>
        <dbReference type="Proteomes" id="UP000886998"/>
    </source>
</evidence>
<reference evidence="1" key="1">
    <citation type="submission" date="2020-08" db="EMBL/GenBank/DDBJ databases">
        <title>Multicomponent nature underlies the extraordinary mechanical properties of spider dragline silk.</title>
        <authorList>
            <person name="Kono N."/>
            <person name="Nakamura H."/>
            <person name="Mori M."/>
            <person name="Yoshida Y."/>
            <person name="Ohtoshi R."/>
            <person name="Malay A.D."/>
            <person name="Moran D.A.P."/>
            <person name="Tomita M."/>
            <person name="Numata K."/>
            <person name="Arakawa K."/>
        </authorList>
    </citation>
    <scope>NUCLEOTIDE SEQUENCE</scope>
</reference>
<name>A0A8X6YSC3_9ARAC</name>
<keyword evidence="2" id="KW-1185">Reference proteome</keyword>